<feature type="domain" description="AIG1-type G" evidence="17">
    <location>
        <begin position="55"/>
        <end position="257"/>
    </location>
</feature>
<evidence type="ECO:0000256" key="5">
    <source>
        <dbReference type="ARBA" id="ARBA00008535"/>
    </source>
</evidence>
<evidence type="ECO:0000256" key="12">
    <source>
        <dbReference type="ARBA" id="ARBA00023134"/>
    </source>
</evidence>
<evidence type="ECO:0000256" key="2">
    <source>
        <dbReference type="ARBA" id="ARBA00004240"/>
    </source>
</evidence>
<sequence>MVAQNNHNYFKISKRVPVEDEWEKIRKEKVKQRILAVKSRRTELQACIEGEEQNLADIQIVVLGASWSAKSSAGNLILGKEAFQVDESRTTVCCKVRHAEVQGKQLTVVDTPGWFWQYPLEKTSETDKLEIRRSVHLCPPGPHAILLTVPIATAFNQTYQTAVEEHMGLLGKEVWSHTIVLFTRGDWLGDTTIEERIEEEGEHLEWLMEQCGYRYHVVNCKNHTDSTQVTELLKKIEEMVMENNGCHYVPDEKSNPFNELELKLKKGKTDIEKGQRQKYMLQELLKERGKKLSEVRIVLLGGEGVGKSSSGNMILQRYFFETTLEEGFKHQPRTKQCTIKQRKIAGCQISVVDTPGWSTSNLGDAKEILRSVTVCSPGPHAFLLVLPVDRTFTKKDEKTVMELMSLFGEHVWRYTLIIFSGHWLRDRPVEQYIACEGEPLQTLIRKCGNRYHVQADESHNLKNLLKMIEEMVTRNRGEYFTEKKEEKKATTSVIKWFTGKVLTEEEWNKREDELIERMLEAAVVDTDAESKQPSGRQRGSFDGSVPNSKFQ</sequence>
<dbReference type="GO" id="GO:0005783">
    <property type="term" value="C:endoplasmic reticulum"/>
    <property type="evidence" value="ECO:0007669"/>
    <property type="project" value="UniProtKB-SubCell"/>
</dbReference>
<dbReference type="Gene3D" id="3.40.50.300">
    <property type="entry name" value="P-loop containing nucleotide triphosphate hydrolases"/>
    <property type="match status" value="2"/>
</dbReference>
<evidence type="ECO:0000256" key="16">
    <source>
        <dbReference type="SAM" id="MobiDB-lite"/>
    </source>
</evidence>
<evidence type="ECO:0000313" key="19">
    <source>
        <dbReference type="Proteomes" id="UP000281406"/>
    </source>
</evidence>
<evidence type="ECO:0000256" key="1">
    <source>
        <dbReference type="ARBA" id="ARBA00004173"/>
    </source>
</evidence>
<feature type="region of interest" description="Disordered" evidence="16">
    <location>
        <begin position="525"/>
        <end position="551"/>
    </location>
</feature>
<evidence type="ECO:0000256" key="14">
    <source>
        <dbReference type="ARBA" id="ARBA00073539"/>
    </source>
</evidence>
<keyword evidence="9" id="KW-0256">Endoplasmic reticulum</keyword>
<reference evidence="18 19" key="1">
    <citation type="submission" date="2018-10" db="EMBL/GenBank/DDBJ databases">
        <title>Genome assembly for a Yunnan-Guizhou Plateau 3E fish, Anabarilius grahami (Regan), and its evolutionary and genetic applications.</title>
        <authorList>
            <person name="Jiang W."/>
        </authorList>
    </citation>
    <scope>NUCLEOTIDE SEQUENCE [LARGE SCALE GENOMIC DNA]</scope>
    <source>
        <strain evidence="18">AG-KIZ</strain>
        <tissue evidence="18">Muscle</tissue>
    </source>
</reference>
<evidence type="ECO:0000256" key="8">
    <source>
        <dbReference type="ARBA" id="ARBA00022741"/>
    </source>
</evidence>
<dbReference type="InterPro" id="IPR027417">
    <property type="entry name" value="P-loop_NTPase"/>
</dbReference>
<dbReference type="EMBL" id="RJVU01035392">
    <property type="protein sequence ID" value="ROL47464.1"/>
    <property type="molecule type" value="Genomic_DNA"/>
</dbReference>
<feature type="domain" description="AIG1-type G" evidence="17">
    <location>
        <begin position="292"/>
        <end position="489"/>
    </location>
</feature>
<accession>A0A3N0YMS0</accession>
<evidence type="ECO:0000259" key="17">
    <source>
        <dbReference type="PROSITE" id="PS51720"/>
    </source>
</evidence>
<evidence type="ECO:0000256" key="6">
    <source>
        <dbReference type="ARBA" id="ARBA00022490"/>
    </source>
</evidence>
<keyword evidence="10" id="KW-0333">Golgi apparatus</keyword>
<proteinExistence type="inferred from homology"/>
<dbReference type="GO" id="GO:0005739">
    <property type="term" value="C:mitochondrion"/>
    <property type="evidence" value="ECO:0007669"/>
    <property type="project" value="UniProtKB-SubCell"/>
</dbReference>
<dbReference type="Proteomes" id="UP000281406">
    <property type="component" value="Unassembled WGS sequence"/>
</dbReference>
<evidence type="ECO:0000256" key="7">
    <source>
        <dbReference type="ARBA" id="ARBA00022737"/>
    </source>
</evidence>
<dbReference type="FunFam" id="3.40.50.300:FF:000536">
    <property type="entry name" value="GTPase IMAP family member 8"/>
    <property type="match status" value="1"/>
</dbReference>
<dbReference type="InterPro" id="IPR006703">
    <property type="entry name" value="G_AIG1"/>
</dbReference>
<comment type="subcellular location">
    <subcellularLocation>
        <location evidence="3">Cytoplasm</location>
        <location evidence="3">Cytosol</location>
    </subcellularLocation>
    <subcellularLocation>
        <location evidence="2">Endoplasmic reticulum</location>
    </subcellularLocation>
    <subcellularLocation>
        <location evidence="4">Golgi apparatus</location>
    </subcellularLocation>
    <subcellularLocation>
        <location evidence="1">Mitochondrion</location>
    </subcellularLocation>
</comment>
<comment type="function">
    <text evidence="13">Exerts an anti-apoptotic effect in the immune system and is involved in responses to infections.</text>
</comment>
<keyword evidence="8" id="KW-0547">Nucleotide-binding</keyword>
<protein>
    <recommendedName>
        <fullName evidence="14">GTPase IMAP family member 8</fullName>
    </recommendedName>
    <alternativeName>
        <fullName evidence="15">Immune-associated nucleotide-binding protein 9</fullName>
    </alternativeName>
</protein>
<evidence type="ECO:0000256" key="11">
    <source>
        <dbReference type="ARBA" id="ARBA00023128"/>
    </source>
</evidence>
<evidence type="ECO:0000256" key="10">
    <source>
        <dbReference type="ARBA" id="ARBA00023034"/>
    </source>
</evidence>
<dbReference type="SUPFAM" id="SSF52540">
    <property type="entry name" value="P-loop containing nucleoside triphosphate hydrolases"/>
    <property type="match status" value="2"/>
</dbReference>
<dbReference type="PANTHER" id="PTHR10903:SF107">
    <property type="entry name" value="GTPASE IMAP FAMILY MEMBER 4-LIKE-RELATED"/>
    <property type="match status" value="1"/>
</dbReference>
<evidence type="ECO:0000256" key="9">
    <source>
        <dbReference type="ARBA" id="ARBA00022824"/>
    </source>
</evidence>
<evidence type="ECO:0000256" key="3">
    <source>
        <dbReference type="ARBA" id="ARBA00004514"/>
    </source>
</evidence>
<dbReference type="AlphaFoldDB" id="A0A3N0YMS0"/>
<dbReference type="GO" id="GO:0005525">
    <property type="term" value="F:GTP binding"/>
    <property type="evidence" value="ECO:0007669"/>
    <property type="project" value="UniProtKB-KW"/>
</dbReference>
<keyword evidence="12" id="KW-0342">GTP-binding</keyword>
<dbReference type="FunFam" id="3.40.50.300:FF:001809">
    <property type="entry name" value="Si:ch1073-365p7.2"/>
    <property type="match status" value="1"/>
</dbReference>
<comment type="similarity">
    <text evidence="5">Belongs to the TRAFAC class TrmE-Era-EngA-EngB-Septin-like GTPase superfamily. AIG1/Toc34/Toc159-like paraseptin GTPase family. IAN subfamily.</text>
</comment>
<keyword evidence="6" id="KW-0963">Cytoplasm</keyword>
<comment type="caution">
    <text evidence="18">The sequence shown here is derived from an EMBL/GenBank/DDBJ whole genome shotgun (WGS) entry which is preliminary data.</text>
</comment>
<evidence type="ECO:0000256" key="4">
    <source>
        <dbReference type="ARBA" id="ARBA00004555"/>
    </source>
</evidence>
<evidence type="ECO:0000256" key="15">
    <source>
        <dbReference type="ARBA" id="ARBA00077278"/>
    </source>
</evidence>
<gene>
    <name evidence="18" type="ORF">DPX16_13179</name>
</gene>
<dbReference type="InterPro" id="IPR045058">
    <property type="entry name" value="GIMA/IAN/Toc"/>
</dbReference>
<dbReference type="Pfam" id="PF04548">
    <property type="entry name" value="AIG1"/>
    <property type="match status" value="2"/>
</dbReference>
<organism evidence="18 19">
    <name type="scientific">Anabarilius grahami</name>
    <name type="common">Kanglang fish</name>
    <name type="synonym">Barilius grahami</name>
    <dbReference type="NCBI Taxonomy" id="495550"/>
    <lineage>
        <taxon>Eukaryota</taxon>
        <taxon>Metazoa</taxon>
        <taxon>Chordata</taxon>
        <taxon>Craniata</taxon>
        <taxon>Vertebrata</taxon>
        <taxon>Euteleostomi</taxon>
        <taxon>Actinopterygii</taxon>
        <taxon>Neopterygii</taxon>
        <taxon>Teleostei</taxon>
        <taxon>Ostariophysi</taxon>
        <taxon>Cypriniformes</taxon>
        <taxon>Xenocyprididae</taxon>
        <taxon>Xenocypridinae</taxon>
        <taxon>Xenocypridinae incertae sedis</taxon>
        <taxon>Anabarilius</taxon>
    </lineage>
</organism>
<keyword evidence="11" id="KW-0496">Mitochondrion</keyword>
<dbReference type="OrthoDB" id="9982588at2759"/>
<evidence type="ECO:0000256" key="13">
    <source>
        <dbReference type="ARBA" id="ARBA00056809"/>
    </source>
</evidence>
<keyword evidence="7" id="KW-0677">Repeat</keyword>
<evidence type="ECO:0000313" key="18">
    <source>
        <dbReference type="EMBL" id="ROL47464.1"/>
    </source>
</evidence>
<dbReference type="PROSITE" id="PS51720">
    <property type="entry name" value="G_AIG1"/>
    <property type="match status" value="2"/>
</dbReference>
<dbReference type="GO" id="GO:0005794">
    <property type="term" value="C:Golgi apparatus"/>
    <property type="evidence" value="ECO:0007669"/>
    <property type="project" value="UniProtKB-SubCell"/>
</dbReference>
<dbReference type="GO" id="GO:0005829">
    <property type="term" value="C:cytosol"/>
    <property type="evidence" value="ECO:0007669"/>
    <property type="project" value="UniProtKB-SubCell"/>
</dbReference>
<keyword evidence="19" id="KW-1185">Reference proteome</keyword>
<name>A0A3N0YMS0_ANAGA</name>
<dbReference type="PANTHER" id="PTHR10903">
    <property type="entry name" value="GTPASE, IMAP FAMILY MEMBER-RELATED"/>
    <property type="match status" value="1"/>
</dbReference>